<dbReference type="SUPFAM" id="SSF52151">
    <property type="entry name" value="FabD/lysophospholipase-like"/>
    <property type="match status" value="1"/>
</dbReference>
<dbReference type="Pfam" id="PF00550">
    <property type="entry name" value="PP-binding"/>
    <property type="match status" value="1"/>
</dbReference>
<evidence type="ECO:0000256" key="8">
    <source>
        <dbReference type="SAM" id="MobiDB-lite"/>
    </source>
</evidence>
<feature type="compositionally biased region" description="Low complexity" evidence="8">
    <location>
        <begin position="1484"/>
        <end position="1497"/>
    </location>
</feature>
<dbReference type="eggNOG" id="KOG1202">
    <property type="taxonomic scope" value="Eukaryota"/>
</dbReference>
<protein>
    <submittedName>
        <fullName evidence="12">Polyketide synthase</fullName>
    </submittedName>
</protein>
<dbReference type="PANTHER" id="PTHR43775:SF21">
    <property type="entry name" value="NON-REDUCING POLYKETIDE SYNTHASE AUSA-RELATED"/>
    <property type="match status" value="1"/>
</dbReference>
<dbReference type="CDD" id="cd02440">
    <property type="entry name" value="AdoMet_MTases"/>
    <property type="match status" value="1"/>
</dbReference>
<feature type="region of interest" description="Disordered" evidence="8">
    <location>
        <begin position="1615"/>
        <end position="1681"/>
    </location>
</feature>
<dbReference type="InterPro" id="IPR049900">
    <property type="entry name" value="PKS_mFAS_DH"/>
</dbReference>
<dbReference type="Proteomes" id="UP000008062">
    <property type="component" value="Chromosome 2"/>
</dbReference>
<dbReference type="GO" id="GO:0044550">
    <property type="term" value="P:secondary metabolite biosynthetic process"/>
    <property type="evidence" value="ECO:0007669"/>
    <property type="project" value="TreeGrafter"/>
</dbReference>
<dbReference type="InterPro" id="IPR016035">
    <property type="entry name" value="Acyl_Trfase/lysoPLipase"/>
</dbReference>
<dbReference type="KEGG" id="ztr:MYCGRDRAFT_9788"/>
<accession>F9X1Y4</accession>
<dbReference type="GO" id="GO:0006633">
    <property type="term" value="P:fatty acid biosynthetic process"/>
    <property type="evidence" value="ECO:0007669"/>
    <property type="project" value="InterPro"/>
</dbReference>
<dbReference type="InterPro" id="IPR032088">
    <property type="entry name" value="SAT"/>
</dbReference>
<gene>
    <name evidence="12" type="primary">PKS9</name>
    <name evidence="12" type="ORF">MYCGRDRAFT_9788</name>
</gene>
<evidence type="ECO:0000256" key="4">
    <source>
        <dbReference type="ARBA" id="ARBA00022679"/>
    </source>
</evidence>
<dbReference type="InterPro" id="IPR041068">
    <property type="entry name" value="HTH_51"/>
</dbReference>
<dbReference type="SMART" id="SM00825">
    <property type="entry name" value="PKS_KS"/>
    <property type="match status" value="1"/>
</dbReference>
<dbReference type="SUPFAM" id="SSF53474">
    <property type="entry name" value="alpha/beta-Hydrolases"/>
    <property type="match status" value="1"/>
</dbReference>
<dbReference type="GO" id="GO:0016787">
    <property type="term" value="F:hydrolase activity"/>
    <property type="evidence" value="ECO:0007669"/>
    <property type="project" value="InterPro"/>
</dbReference>
<feature type="domain" description="Ketosynthase family 3 (KS3)" evidence="10">
    <location>
        <begin position="281"/>
        <end position="700"/>
    </location>
</feature>
<dbReference type="Pfam" id="PF02801">
    <property type="entry name" value="Ketoacyl-synt_C"/>
    <property type="match status" value="1"/>
</dbReference>
<evidence type="ECO:0000256" key="2">
    <source>
        <dbReference type="ARBA" id="ARBA00022553"/>
    </source>
</evidence>
<dbReference type="RefSeq" id="XP_003855816.1">
    <property type="nucleotide sequence ID" value="XM_003855768.1"/>
</dbReference>
<dbReference type="InParanoid" id="F9X1Y4"/>
<comment type="caution">
    <text evidence="7">Lacks conserved residue(s) required for the propagation of feature annotation.</text>
</comment>
<evidence type="ECO:0000259" key="11">
    <source>
        <dbReference type="PROSITE" id="PS52019"/>
    </source>
</evidence>
<keyword evidence="5" id="KW-0677">Repeat</keyword>
<dbReference type="InterPro" id="IPR029058">
    <property type="entry name" value="AB_hydrolase_fold"/>
</dbReference>
<dbReference type="InterPro" id="IPR014043">
    <property type="entry name" value="Acyl_transferase_dom"/>
</dbReference>
<evidence type="ECO:0000313" key="12">
    <source>
        <dbReference type="EMBL" id="EGP90792.1"/>
    </source>
</evidence>
<feature type="compositionally biased region" description="Basic and acidic residues" evidence="8">
    <location>
        <begin position="1164"/>
        <end position="1177"/>
    </location>
</feature>
<evidence type="ECO:0000313" key="13">
    <source>
        <dbReference type="Proteomes" id="UP000008062"/>
    </source>
</evidence>
<keyword evidence="4" id="KW-0808">Transferase</keyword>
<dbReference type="OMA" id="CASDYND"/>
<feature type="region of interest" description="C-terminal hotdog fold" evidence="7">
    <location>
        <begin position="1329"/>
        <end position="1473"/>
    </location>
</feature>
<evidence type="ECO:0000256" key="1">
    <source>
        <dbReference type="ARBA" id="ARBA00022450"/>
    </source>
</evidence>
<dbReference type="Gene3D" id="3.40.47.10">
    <property type="match status" value="1"/>
</dbReference>
<dbReference type="HOGENOM" id="CLU_000022_6_3_1"/>
<feature type="compositionally biased region" description="Acidic residues" evidence="8">
    <location>
        <begin position="1665"/>
        <end position="1674"/>
    </location>
</feature>
<dbReference type="CDD" id="cd00833">
    <property type="entry name" value="PKS"/>
    <property type="match status" value="1"/>
</dbReference>
<dbReference type="PROSITE" id="PS00606">
    <property type="entry name" value="KS3_1"/>
    <property type="match status" value="1"/>
</dbReference>
<dbReference type="Pfam" id="PF07859">
    <property type="entry name" value="Abhydrolase_3"/>
    <property type="match status" value="1"/>
</dbReference>
<dbReference type="InterPro" id="IPR020841">
    <property type="entry name" value="PKS_Beta-ketoAc_synthase_dom"/>
</dbReference>
<dbReference type="InterPro" id="IPR001227">
    <property type="entry name" value="Ac_transferase_dom_sf"/>
</dbReference>
<dbReference type="OrthoDB" id="429813at2759"/>
<dbReference type="SUPFAM" id="SSF47336">
    <property type="entry name" value="ACP-like"/>
    <property type="match status" value="1"/>
</dbReference>
<feature type="compositionally biased region" description="Basic and acidic residues" evidence="8">
    <location>
        <begin position="1514"/>
        <end position="1527"/>
    </location>
</feature>
<dbReference type="PROSITE" id="PS52019">
    <property type="entry name" value="PKS_MFAS_DH"/>
    <property type="match status" value="1"/>
</dbReference>
<dbReference type="InterPro" id="IPR013217">
    <property type="entry name" value="Methyltransf_12"/>
</dbReference>
<dbReference type="GeneID" id="13395914"/>
<dbReference type="Gene3D" id="1.10.1200.10">
    <property type="entry name" value="ACP-like"/>
    <property type="match status" value="1"/>
</dbReference>
<dbReference type="EMBL" id="CM001197">
    <property type="protein sequence ID" value="EGP90792.1"/>
    <property type="molecule type" value="Genomic_DNA"/>
</dbReference>
<dbReference type="Gene3D" id="3.30.70.3290">
    <property type="match status" value="1"/>
</dbReference>
<dbReference type="Gene3D" id="3.40.50.150">
    <property type="entry name" value="Vaccinia Virus protein VP39"/>
    <property type="match status" value="1"/>
</dbReference>
<keyword evidence="3" id="KW-0489">Methyltransferase</keyword>
<dbReference type="Pfam" id="PF16073">
    <property type="entry name" value="SAT"/>
    <property type="match status" value="1"/>
</dbReference>
<evidence type="ECO:0000259" key="9">
    <source>
        <dbReference type="PROSITE" id="PS50075"/>
    </source>
</evidence>
<sequence>NSIIVPLGVLTHVLHYLSFCRQNGFAHNHLVEYVRTTGGFQGCCGGMLSALAIAAAKDEQDIARTAAWAVQLAFAVGCWIDADHSEQKRNDSDTTTLAVRWKPEMSADTIEKEVQKHDGAYVAILLDENKATIILPRRSRDDLTAALSSLGATCKECKIPGRYHMKEHGSVIKKIRQALPPSIQAPSAGHVRSNATGGVIDDGDLSHVVLQCIIAQKVLWHSTITAAASSLDPNKGEWIKMIGTNAIPSKLNKIFRLVSHDVSQAVPDLRTGHSRNDDYPDHSVAVVGMACRFPGADSLDELWNVLLEGKSMLRPMPEHRFDPNDTHPRAPDNLKFWGNFLDDIQGFDHKFFSKKSREAVSMDPQQRILLEVAYEALQSSAYFSALPVDRRERSIGCYIGACSTDYDAHIASHPPTAYSTTGSIRAFLSGKLSHHFGFSGPAITLDTACSSSAVAIHGACVALQTGEISAALAGGATINTSPYHYENLAAAHFLSPTGATKPFDVDADGYCRGEGIGLVVLKRLKDAIRDGDHIRGVIVGSAINQGDNCVPITVPHSGSQAQLYRSALKKSQLDAKALSFVEAHGTGTAVGDPVELESIRQVFGGNDRPAPLYVTSLKGNIGHLEGASGAAALIKALLQMRHRAVPPQASFNTLNRRIPALEPDRMCVPTEIVALGEGRITACVNNYGAAGSNATLMLAEAPRSIAQQDVTLPTVFPIHLTAASEQSLQRYASQLLVWLRANEQQDSRLADVAFGLARHCDHGLPYALDFTVIENSDLVRQVSDTKAVAAAIQKRPDTRPLVLCFGGQTRDRVGLDRALWEIPGPLRSHVDHCDKILQDHGFPSLYPAIFHDEPIQDIVVLHGALFALQYASAMSWLQSGLQVDAVVGHSFGQLTALVVSESLSVADGVRLIAGRASLIKQHWGPERGVMIAIDAQEDHISKITEKVTSRHAEARFETACYNGDSSHVVVCDELSAAQLESELEAASIRFKTLGVPYGFHSRFTEPLLDDLHKLASSLCFQSPTIALETCTPDKTLELPNAEDIVSHTRDPVYFAAGVHRLRKKLGACTWLEAGSGSGITSMIRTCAAPSESLDDVFLSQQLGRDASKAVASTTSSLWARGYSVNCWFYHHSTHAHYRFVNVPTYSWDHSPHWLELSTTSMAQREQDSDPGKKETKGPSKPQLLTAISSNGDKSLHRFAVSTENDEYASMSSGFDLLSDLPAPMTITLDILAVALTKLDVKVLDTSQESVRFDAPPIDWAKCQDLVLSLKQATYGWEFAFTSSGTSDQRPHARGLVKTPRADSDVETELARYSRLVPVDVADDISSSRKSDRAQGRILYGISSKMGLYPSQYQLVQSVAVLGNTVVGDISTPKASTFRPMQTIECFLQVAAIHANFLLDSPTQYSLISIESIKWGNVGIGTVSNPDGWKVICSISRSQATLSYDCFVYDVASGHLHVVLLGAQFGGQDATRPTPRRVETPDVDSQTPQSPSSTTLLSKDATPKPSGTVPDDGPPPEKDAPPEAKATTERAGGVSKKQSIYQDLCGLLEQLADVPKEDIGWTATFDDLGVDSLLMMEAIRDISLMFHIDLPTGDLEQLTDTQSMVDYLEGRGCVGSAYSAPEGESTKQQPVPESSTASPPSATTSAATSEWDLFDDASSSPSASTGDDEPPEYEEAPTMTNAGQVFEGVRKDVQSYIEDAGFAGFWTRVYPTQRRLVLAYIVECFQTLGCDLQQLSAGSLVPSFSVVPKYSRLLDRLYEILVDGGIVRPSPTAGYQQEYVRTSKRLDSTDSGSLYSHMLEAFPEHADETQLLNVTGSCLADCISGGTDALTLLFANQAHRELMARNYDRSPMARATTSLLAEFLRRTLQRFEIDNAPVRKAQILEVGGGTGGTARFVVEFLTKNNIEFEYTFTDISPALVSQAKKKFSKYSNMRFATWDCNQESPSEYRSAFDVVISTNCIHATKDAKQTAGNILPALTEGGVFCLVEFTRSIYWFDLVFGLLDGWWYFDDGRKHALGDEIFWSSALQHAGFKHVSWTDGDSVEARTMRLIVATKEGHSRHSPTVGPSAEKRAGIMMQQTQWLRRAGVDLFADIYLPKAPDPPETKRPIALLFHGGGHLLFGRKDIPMKHVRELLKRGFLPISVDYRLCPEVGLYEGPYMDCCAALRWAREELPHVPLAESVRPDTNKLIAVGWSSGGQLAMSLGFTGPQQGVKPPDAVFALYSPTDLEHEHWDTPCCPEAAEEDPQEVDDILSGVQDHHLTDYTPLNLKKTPSLSLTLQDPRARIVLHLNWKAQSVRTLLRGLPSKTQLAHSNDMKDSDHEHWRYLPSPSTSEVREVSPLAHVRDDSYKVPTFMVHGTRDDWLPSSMSIATRDELSKHNVPVELVIADQCGHAFDL</sequence>
<dbReference type="Pfam" id="PF18558">
    <property type="entry name" value="HTH_51"/>
    <property type="match status" value="1"/>
</dbReference>
<dbReference type="SMART" id="SM00827">
    <property type="entry name" value="PKS_AT"/>
    <property type="match status" value="1"/>
</dbReference>
<keyword evidence="6" id="KW-0511">Multifunctional enzyme</keyword>
<keyword evidence="13" id="KW-1185">Reference proteome</keyword>
<feature type="domain" description="Carrier" evidence="9">
    <location>
        <begin position="1537"/>
        <end position="1611"/>
    </location>
</feature>
<evidence type="ECO:0000256" key="3">
    <source>
        <dbReference type="ARBA" id="ARBA00022603"/>
    </source>
</evidence>
<feature type="compositionally biased region" description="Low complexity" evidence="8">
    <location>
        <begin position="1633"/>
        <end position="1648"/>
    </location>
</feature>
<dbReference type="GO" id="GO:0004315">
    <property type="term" value="F:3-oxoacyl-[acyl-carrier-protein] synthase activity"/>
    <property type="evidence" value="ECO:0007669"/>
    <property type="project" value="InterPro"/>
</dbReference>
<evidence type="ECO:0000256" key="6">
    <source>
        <dbReference type="ARBA" id="ARBA00023268"/>
    </source>
</evidence>
<evidence type="ECO:0000256" key="7">
    <source>
        <dbReference type="PROSITE-ProRule" id="PRU01363"/>
    </source>
</evidence>
<dbReference type="GO" id="GO:0008168">
    <property type="term" value="F:methyltransferase activity"/>
    <property type="evidence" value="ECO:0007669"/>
    <property type="project" value="UniProtKB-KW"/>
</dbReference>
<feature type="region of interest" description="N-terminal hotdog fold" evidence="7">
    <location>
        <begin position="1181"/>
        <end position="1303"/>
    </location>
</feature>
<feature type="domain" description="PKS/mFAS DH" evidence="11">
    <location>
        <begin position="1181"/>
        <end position="1473"/>
    </location>
</feature>
<dbReference type="GO" id="GO:0004312">
    <property type="term" value="F:fatty acid synthase activity"/>
    <property type="evidence" value="ECO:0007669"/>
    <property type="project" value="TreeGrafter"/>
</dbReference>
<feature type="region of interest" description="Disordered" evidence="8">
    <location>
        <begin position="1161"/>
        <end position="1186"/>
    </location>
</feature>
<evidence type="ECO:0000259" key="10">
    <source>
        <dbReference type="PROSITE" id="PS52004"/>
    </source>
</evidence>
<dbReference type="InterPro" id="IPR050091">
    <property type="entry name" value="PKS_NRPS_Biosynth_Enz"/>
</dbReference>
<organism evidence="12 13">
    <name type="scientific">Zymoseptoria tritici (strain CBS 115943 / IPO323)</name>
    <name type="common">Speckled leaf blotch fungus</name>
    <name type="synonym">Septoria tritici</name>
    <dbReference type="NCBI Taxonomy" id="336722"/>
    <lineage>
        <taxon>Eukaryota</taxon>
        <taxon>Fungi</taxon>
        <taxon>Dikarya</taxon>
        <taxon>Ascomycota</taxon>
        <taxon>Pezizomycotina</taxon>
        <taxon>Dothideomycetes</taxon>
        <taxon>Dothideomycetidae</taxon>
        <taxon>Mycosphaerellales</taxon>
        <taxon>Mycosphaerellaceae</taxon>
        <taxon>Zymoseptoria</taxon>
    </lineage>
</organism>
<dbReference type="PROSITE" id="PS50075">
    <property type="entry name" value="CARRIER"/>
    <property type="match status" value="1"/>
</dbReference>
<dbReference type="InterPro" id="IPR036736">
    <property type="entry name" value="ACP-like_sf"/>
</dbReference>
<dbReference type="Gene3D" id="3.40.366.10">
    <property type="entry name" value="Malonyl-Coenzyme A Acyl Carrier Protein, domain 2"/>
    <property type="match status" value="2"/>
</dbReference>
<dbReference type="SUPFAM" id="SSF53901">
    <property type="entry name" value="Thiolase-like"/>
    <property type="match status" value="1"/>
</dbReference>
<dbReference type="InterPro" id="IPR029063">
    <property type="entry name" value="SAM-dependent_MTases_sf"/>
</dbReference>
<dbReference type="InterPro" id="IPR006162">
    <property type="entry name" value="Ppantetheine_attach_site"/>
</dbReference>
<keyword evidence="2" id="KW-0597">Phosphoprotein</keyword>
<proteinExistence type="predicted"/>
<dbReference type="InterPro" id="IPR018201">
    <property type="entry name" value="Ketoacyl_synth_AS"/>
</dbReference>
<keyword evidence="1" id="KW-0596">Phosphopantetheine</keyword>
<dbReference type="Gene3D" id="3.40.50.1820">
    <property type="entry name" value="alpha/beta hydrolase"/>
    <property type="match status" value="1"/>
</dbReference>
<dbReference type="InterPro" id="IPR014030">
    <property type="entry name" value="Ketoacyl_synth_N"/>
</dbReference>
<dbReference type="Pfam" id="PF00109">
    <property type="entry name" value="ketoacyl-synt"/>
    <property type="match status" value="1"/>
</dbReference>
<reference evidence="12 13" key="1">
    <citation type="journal article" date="2011" name="PLoS Genet.">
        <title>Finished genome of the fungal wheat pathogen Mycosphaerella graminicola reveals dispensome structure, chromosome plasticity, and stealth pathogenesis.</title>
        <authorList>
            <person name="Goodwin S.B."/>
            <person name="Ben M'barek S."/>
            <person name="Dhillon B."/>
            <person name="Wittenberg A.H.J."/>
            <person name="Crane C.F."/>
            <person name="Hane J.K."/>
            <person name="Foster A.J."/>
            <person name="Van der Lee T.A.J."/>
            <person name="Grimwood J."/>
            <person name="Aerts A."/>
            <person name="Antoniw J."/>
            <person name="Bailey A."/>
            <person name="Bluhm B."/>
            <person name="Bowler J."/>
            <person name="Bristow J."/>
            <person name="van der Burgt A."/>
            <person name="Canto-Canche B."/>
            <person name="Churchill A.C.L."/>
            <person name="Conde-Ferraez L."/>
            <person name="Cools H.J."/>
            <person name="Coutinho P.M."/>
            <person name="Csukai M."/>
            <person name="Dehal P."/>
            <person name="De Wit P."/>
            <person name="Donzelli B."/>
            <person name="van de Geest H.C."/>
            <person name="van Ham R.C.H.J."/>
            <person name="Hammond-Kosack K.E."/>
            <person name="Henrissat B."/>
            <person name="Kilian A."/>
            <person name="Kobayashi A.K."/>
            <person name="Koopmann E."/>
            <person name="Kourmpetis Y."/>
            <person name="Kuzniar A."/>
            <person name="Lindquist E."/>
            <person name="Lombard V."/>
            <person name="Maliepaard C."/>
            <person name="Martins N."/>
            <person name="Mehrabi R."/>
            <person name="Nap J.P.H."/>
            <person name="Ponomarenko A."/>
            <person name="Rudd J.J."/>
            <person name="Salamov A."/>
            <person name="Schmutz J."/>
            <person name="Schouten H.J."/>
            <person name="Shapiro H."/>
            <person name="Stergiopoulos I."/>
            <person name="Torriani S.F.F."/>
            <person name="Tu H."/>
            <person name="de Vries R.P."/>
            <person name="Waalwijk C."/>
            <person name="Ware S.B."/>
            <person name="Wiebenga A."/>
            <person name="Zwiers L.-H."/>
            <person name="Oliver R.P."/>
            <person name="Grigoriev I.V."/>
            <person name="Kema G.H.J."/>
        </authorList>
    </citation>
    <scope>NUCLEOTIDE SEQUENCE [LARGE SCALE GENOMIC DNA]</scope>
    <source>
        <strain evidence="13">CBS 115943 / IPO323</strain>
    </source>
</reference>
<dbReference type="InterPro" id="IPR009081">
    <property type="entry name" value="PP-bd_ACP"/>
</dbReference>
<dbReference type="PROSITE" id="PS00012">
    <property type="entry name" value="PHOSPHOPANTETHEINE"/>
    <property type="match status" value="1"/>
</dbReference>
<evidence type="ECO:0000256" key="5">
    <source>
        <dbReference type="ARBA" id="ARBA00022737"/>
    </source>
</evidence>
<dbReference type="GO" id="GO:0032259">
    <property type="term" value="P:methylation"/>
    <property type="evidence" value="ECO:0007669"/>
    <property type="project" value="UniProtKB-KW"/>
</dbReference>
<dbReference type="STRING" id="336722.F9X1Y4"/>
<dbReference type="SUPFAM" id="SSF53335">
    <property type="entry name" value="S-adenosyl-L-methionine-dependent methyltransferases"/>
    <property type="match status" value="1"/>
</dbReference>
<dbReference type="Pfam" id="PF08242">
    <property type="entry name" value="Methyltransf_12"/>
    <property type="match status" value="1"/>
</dbReference>
<dbReference type="InterPro" id="IPR014031">
    <property type="entry name" value="Ketoacyl_synth_C"/>
</dbReference>
<name>F9X1Y4_ZYMTI</name>
<dbReference type="Pfam" id="PF00698">
    <property type="entry name" value="Acyl_transf_1"/>
    <property type="match status" value="1"/>
</dbReference>
<dbReference type="InterPro" id="IPR016039">
    <property type="entry name" value="Thiolase-like"/>
</dbReference>
<dbReference type="PROSITE" id="PS52004">
    <property type="entry name" value="KS3_2"/>
    <property type="match status" value="1"/>
</dbReference>
<feature type="non-terminal residue" evidence="12">
    <location>
        <position position="2396"/>
    </location>
</feature>
<feature type="region of interest" description="Disordered" evidence="8">
    <location>
        <begin position="1468"/>
        <end position="1533"/>
    </location>
</feature>
<dbReference type="PANTHER" id="PTHR43775">
    <property type="entry name" value="FATTY ACID SYNTHASE"/>
    <property type="match status" value="1"/>
</dbReference>
<dbReference type="InterPro" id="IPR013094">
    <property type="entry name" value="AB_hydrolase_3"/>
</dbReference>
<feature type="non-terminal residue" evidence="12">
    <location>
        <position position="1"/>
    </location>
</feature>